<dbReference type="Proteomes" id="UP000887565">
    <property type="component" value="Unplaced"/>
</dbReference>
<proteinExistence type="predicted"/>
<dbReference type="WBParaSite" id="nRc.2.0.1.t01348-RA">
    <property type="protein sequence ID" value="nRc.2.0.1.t01348-RA"/>
    <property type="gene ID" value="nRc.2.0.1.g01348"/>
</dbReference>
<dbReference type="AlphaFoldDB" id="A0A915HI81"/>
<keyword evidence="1" id="KW-1185">Reference proteome</keyword>
<organism evidence="1 2">
    <name type="scientific">Romanomermis culicivorax</name>
    <name type="common">Nematode worm</name>
    <dbReference type="NCBI Taxonomy" id="13658"/>
    <lineage>
        <taxon>Eukaryota</taxon>
        <taxon>Metazoa</taxon>
        <taxon>Ecdysozoa</taxon>
        <taxon>Nematoda</taxon>
        <taxon>Enoplea</taxon>
        <taxon>Dorylaimia</taxon>
        <taxon>Mermithida</taxon>
        <taxon>Mermithoidea</taxon>
        <taxon>Mermithidae</taxon>
        <taxon>Romanomermis</taxon>
    </lineage>
</organism>
<reference evidence="2" key="1">
    <citation type="submission" date="2022-11" db="UniProtKB">
        <authorList>
            <consortium name="WormBaseParasite"/>
        </authorList>
    </citation>
    <scope>IDENTIFICATION</scope>
</reference>
<evidence type="ECO:0000313" key="1">
    <source>
        <dbReference type="Proteomes" id="UP000887565"/>
    </source>
</evidence>
<accession>A0A915HI81</accession>
<name>A0A915HI81_ROMCU</name>
<sequence length="68" mass="8149">MMSVEHKRNRLQYMPRRSNNVEKQFPIVQESKKQKYEKKGICITLKVIGNVSKLILKERMKQKMVLSK</sequence>
<protein>
    <submittedName>
        <fullName evidence="2">Ovule protein</fullName>
    </submittedName>
</protein>
<evidence type="ECO:0000313" key="2">
    <source>
        <dbReference type="WBParaSite" id="nRc.2.0.1.t01348-RA"/>
    </source>
</evidence>